<dbReference type="InterPro" id="IPR029068">
    <property type="entry name" value="Glyas_Bleomycin-R_OHBP_Dase"/>
</dbReference>
<reference evidence="4 5" key="1">
    <citation type="submission" date="2018-09" db="EMBL/GenBank/DDBJ databases">
        <authorList>
            <person name="Zhu H."/>
        </authorList>
    </citation>
    <scope>NUCLEOTIDE SEQUENCE [LARGE SCALE GENOMIC DNA]</scope>
    <source>
        <strain evidence="4 5">K2S05-167</strain>
    </source>
</reference>
<dbReference type="GO" id="GO:0046872">
    <property type="term" value="F:metal ion binding"/>
    <property type="evidence" value="ECO:0007669"/>
    <property type="project" value="UniProtKB-KW"/>
</dbReference>
<comment type="similarity">
    <text evidence="1">Belongs to the methylmalonyl-CoA epimerase family.</text>
</comment>
<evidence type="ECO:0000259" key="3">
    <source>
        <dbReference type="PROSITE" id="PS51819"/>
    </source>
</evidence>
<comment type="caution">
    <text evidence="4">The sequence shown here is derived from an EMBL/GenBank/DDBJ whole genome shotgun (WGS) entry which is preliminary data.</text>
</comment>
<dbReference type="InterPro" id="IPR051785">
    <property type="entry name" value="MMCE/EMCE_epimerase"/>
</dbReference>
<dbReference type="GO" id="GO:0046491">
    <property type="term" value="P:L-methylmalonyl-CoA metabolic process"/>
    <property type="evidence" value="ECO:0007669"/>
    <property type="project" value="TreeGrafter"/>
</dbReference>
<gene>
    <name evidence="4" type="ORF">D3875_09765</name>
</gene>
<accession>A0A418V6V0</accession>
<proteinExistence type="inferred from homology"/>
<dbReference type="Proteomes" id="UP000286287">
    <property type="component" value="Unassembled WGS sequence"/>
</dbReference>
<evidence type="ECO:0000313" key="4">
    <source>
        <dbReference type="EMBL" id="RJF71806.1"/>
    </source>
</evidence>
<dbReference type="InterPro" id="IPR017515">
    <property type="entry name" value="MeMalonyl-CoA_epimerase"/>
</dbReference>
<dbReference type="OrthoDB" id="9788468at2"/>
<dbReference type="PANTHER" id="PTHR43048">
    <property type="entry name" value="METHYLMALONYL-COA EPIMERASE"/>
    <property type="match status" value="1"/>
</dbReference>
<keyword evidence="5" id="KW-1185">Reference proteome</keyword>
<feature type="domain" description="VOC" evidence="3">
    <location>
        <begin position="2"/>
        <end position="130"/>
    </location>
</feature>
<evidence type="ECO:0000256" key="2">
    <source>
        <dbReference type="ARBA" id="ARBA00022723"/>
    </source>
</evidence>
<dbReference type="SUPFAM" id="SSF54593">
    <property type="entry name" value="Glyoxalase/Bleomycin resistance protein/Dihydroxybiphenyl dioxygenase"/>
    <property type="match status" value="1"/>
</dbReference>
<dbReference type="RefSeq" id="WP_119763337.1">
    <property type="nucleotide sequence ID" value="NZ_QYUJ01000014.1"/>
</dbReference>
<dbReference type="InterPro" id="IPR037523">
    <property type="entry name" value="VOC_core"/>
</dbReference>
<dbReference type="Pfam" id="PF13669">
    <property type="entry name" value="Glyoxalase_4"/>
    <property type="match status" value="1"/>
</dbReference>
<organism evidence="4 5">
    <name type="scientific">Deinococcus cavernae</name>
    <dbReference type="NCBI Taxonomy" id="2320857"/>
    <lineage>
        <taxon>Bacteria</taxon>
        <taxon>Thermotogati</taxon>
        <taxon>Deinococcota</taxon>
        <taxon>Deinococci</taxon>
        <taxon>Deinococcales</taxon>
        <taxon>Deinococcaceae</taxon>
        <taxon>Deinococcus</taxon>
    </lineage>
</organism>
<dbReference type="AlphaFoldDB" id="A0A418V6V0"/>
<dbReference type="Gene3D" id="3.10.180.10">
    <property type="entry name" value="2,3-Dihydroxybiphenyl 1,2-Dioxygenase, domain 1"/>
    <property type="match status" value="1"/>
</dbReference>
<evidence type="ECO:0000313" key="5">
    <source>
        <dbReference type="Proteomes" id="UP000286287"/>
    </source>
</evidence>
<protein>
    <submittedName>
        <fullName evidence="4">VOC family protein</fullName>
    </submittedName>
</protein>
<dbReference type="EMBL" id="QYUJ01000014">
    <property type="protein sequence ID" value="RJF71806.1"/>
    <property type="molecule type" value="Genomic_DNA"/>
</dbReference>
<dbReference type="GO" id="GO:0004493">
    <property type="term" value="F:methylmalonyl-CoA epimerase activity"/>
    <property type="evidence" value="ECO:0007669"/>
    <property type="project" value="TreeGrafter"/>
</dbReference>
<sequence length="142" mass="15379">MKLDHIGIATPDLDLGSEPYLALGFTPEGEDEVVEAQGVRVRVFRVGDAVVELLAPLRPESAIARFLEKNRPGLHHTAYRVEDIHAEMARLRGQGATFLSEQPGPGLHGTTVVFLHPKWGAGTLIELCQHPQEAQVAGGHGH</sequence>
<evidence type="ECO:0000256" key="1">
    <source>
        <dbReference type="ARBA" id="ARBA00009308"/>
    </source>
</evidence>
<dbReference type="PANTHER" id="PTHR43048:SF3">
    <property type="entry name" value="METHYLMALONYL-COA EPIMERASE, MITOCHONDRIAL"/>
    <property type="match status" value="1"/>
</dbReference>
<dbReference type="PROSITE" id="PS51819">
    <property type="entry name" value="VOC"/>
    <property type="match status" value="1"/>
</dbReference>
<name>A0A418V6V0_9DEIO</name>
<dbReference type="CDD" id="cd07249">
    <property type="entry name" value="MMCE"/>
    <property type="match status" value="1"/>
</dbReference>
<keyword evidence="2" id="KW-0479">Metal-binding</keyword>